<sequence>MNGGYMGMAAPTADSAVAPMAEMCFKCPSDTANGDFTSGGTSKSTSYLYCMADITDAYGVAFGIDESDKNRKIAGRDNPDNAIWIDMIKISITNVGNFSANHPTAMNVCALGGHVTGKPLAGNTSWSMVSDLLKFADGR</sequence>
<dbReference type="EMBL" id="VSSQ01058346">
    <property type="protein sequence ID" value="MPN12074.1"/>
    <property type="molecule type" value="Genomic_DNA"/>
</dbReference>
<evidence type="ECO:0000313" key="1">
    <source>
        <dbReference type="EMBL" id="MPN12074.1"/>
    </source>
</evidence>
<protein>
    <submittedName>
        <fullName evidence="1">Uncharacterized protein</fullName>
    </submittedName>
</protein>
<name>A0A645FHY4_9ZZZZ</name>
<organism evidence="1">
    <name type="scientific">bioreactor metagenome</name>
    <dbReference type="NCBI Taxonomy" id="1076179"/>
    <lineage>
        <taxon>unclassified sequences</taxon>
        <taxon>metagenomes</taxon>
        <taxon>ecological metagenomes</taxon>
    </lineage>
</organism>
<reference evidence="1" key="1">
    <citation type="submission" date="2019-08" db="EMBL/GenBank/DDBJ databases">
        <authorList>
            <person name="Kucharzyk K."/>
            <person name="Murdoch R.W."/>
            <person name="Higgins S."/>
            <person name="Loffler F."/>
        </authorList>
    </citation>
    <scope>NUCLEOTIDE SEQUENCE</scope>
</reference>
<comment type="caution">
    <text evidence="1">The sequence shown here is derived from an EMBL/GenBank/DDBJ whole genome shotgun (WGS) entry which is preliminary data.</text>
</comment>
<gene>
    <name evidence="1" type="ORF">SDC9_159384</name>
</gene>
<accession>A0A645FHY4</accession>
<proteinExistence type="predicted"/>
<dbReference type="AlphaFoldDB" id="A0A645FHY4"/>